<proteinExistence type="inferred from homology"/>
<dbReference type="PANTHER" id="PTHR32046">
    <property type="entry name" value="G DOMAIN-CONTAINING PROTEIN"/>
    <property type="match status" value="1"/>
</dbReference>
<dbReference type="Pfam" id="PF00735">
    <property type="entry name" value="Septin"/>
    <property type="match status" value="1"/>
</dbReference>
<dbReference type="GO" id="GO:0005525">
    <property type="term" value="F:GTP binding"/>
    <property type="evidence" value="ECO:0007669"/>
    <property type="project" value="UniProtKB-KW"/>
</dbReference>
<reference evidence="3" key="1">
    <citation type="submission" date="2020-04" db="EMBL/GenBank/DDBJ databases">
        <authorList>
            <person name="Alioto T."/>
            <person name="Alioto T."/>
            <person name="Gomez Garrido J."/>
        </authorList>
    </citation>
    <scope>NUCLEOTIDE SEQUENCE</scope>
    <source>
        <strain evidence="3">A484AB</strain>
    </source>
</reference>
<comment type="caution">
    <text evidence="3">The sequence shown here is derived from an EMBL/GenBank/DDBJ whole genome shotgun (WGS) entry which is preliminary data.</text>
</comment>
<dbReference type="EMBL" id="CACRXK020032832">
    <property type="protein sequence ID" value="CAB4043654.1"/>
    <property type="molecule type" value="Genomic_DNA"/>
</dbReference>
<dbReference type="AlphaFoldDB" id="A0A6S7KL94"/>
<evidence type="ECO:0000313" key="4">
    <source>
        <dbReference type="Proteomes" id="UP001152795"/>
    </source>
</evidence>
<keyword evidence="4" id="KW-1185">Reference proteome</keyword>
<accession>A0A6S7KL94</accession>
<protein>
    <submittedName>
        <fullName evidence="3">GTP-binding A</fullName>
    </submittedName>
</protein>
<feature type="non-terminal residue" evidence="3">
    <location>
        <position position="334"/>
    </location>
</feature>
<comment type="similarity">
    <text evidence="1">Belongs to the TRAFAC class TrmE-Era-EngA-EngB-Septin-like GTPase superfamily. Septin GTPase family.</text>
</comment>
<evidence type="ECO:0000313" key="3">
    <source>
        <dbReference type="EMBL" id="CAB4043654.1"/>
    </source>
</evidence>
<dbReference type="Gene3D" id="3.40.50.300">
    <property type="entry name" value="P-loop containing nucleotide triphosphate hydrolases"/>
    <property type="match status" value="1"/>
</dbReference>
<dbReference type="InterPro" id="IPR030379">
    <property type="entry name" value="G_SEPTIN_dom"/>
</dbReference>
<name>A0A6S7KL94_PARCT</name>
<dbReference type="InterPro" id="IPR027417">
    <property type="entry name" value="P-loop_NTPase"/>
</dbReference>
<sequence length="334" mass="37127">MPIMKPLPRDKKTLFVEAHSLGLIGPNPDLQKPRAKLVDYINSSGMTGRSMNHVSILLVGESGVGKSCTINHLLGTKDEIAKTNDSKSETRSTQEFIVYGSEPRYEVKDLPLGVVDTPGFGDTDGSYQDACNFFSIQEFFRTHPKLTGHYPNLIFLVVNATDTRLKGENSHLTKSLRCVKLLKLVDPINPNVVAVMTHACGSPSRNVDIWCDNMEKIKTTVKTIIFEALKVTAPVIVMENLYGEKGYDLEEVGEYTRLPNGVLQPKNLYDACADVLKENNDNLGLIILNSIFAPSTKVPRPKDGHKIEAKNAKIDKLDDEEIKFVDVLERRSRG</sequence>
<dbReference type="Proteomes" id="UP001152795">
    <property type="component" value="Unassembled WGS sequence"/>
</dbReference>
<evidence type="ECO:0000259" key="2">
    <source>
        <dbReference type="Pfam" id="PF00735"/>
    </source>
</evidence>
<evidence type="ECO:0000256" key="1">
    <source>
        <dbReference type="RuleBase" id="RU004560"/>
    </source>
</evidence>
<feature type="domain" description="Septin-type G" evidence="2">
    <location>
        <begin position="54"/>
        <end position="123"/>
    </location>
</feature>
<gene>
    <name evidence="3" type="ORF">PACLA_8A052199</name>
</gene>
<dbReference type="OrthoDB" id="5985928at2759"/>
<dbReference type="PANTHER" id="PTHR32046:SF11">
    <property type="entry name" value="IMMUNE-ASSOCIATED NUCLEOTIDE-BINDING PROTEIN 10-LIKE"/>
    <property type="match status" value="1"/>
</dbReference>
<organism evidence="3 4">
    <name type="scientific">Paramuricea clavata</name>
    <name type="common">Red gorgonian</name>
    <name type="synonym">Violescent sea-whip</name>
    <dbReference type="NCBI Taxonomy" id="317549"/>
    <lineage>
        <taxon>Eukaryota</taxon>
        <taxon>Metazoa</taxon>
        <taxon>Cnidaria</taxon>
        <taxon>Anthozoa</taxon>
        <taxon>Octocorallia</taxon>
        <taxon>Malacalcyonacea</taxon>
        <taxon>Plexauridae</taxon>
        <taxon>Paramuricea</taxon>
    </lineage>
</organism>
<keyword evidence="1" id="KW-0342">GTP-binding</keyword>
<dbReference type="SUPFAM" id="SSF52540">
    <property type="entry name" value="P-loop containing nucleoside triphosphate hydrolases"/>
    <property type="match status" value="1"/>
</dbReference>
<keyword evidence="1" id="KW-0547">Nucleotide-binding</keyword>